<comment type="caution">
    <text evidence="8">The sequence shown here is derived from an EMBL/GenBank/DDBJ whole genome shotgun (WGS) entry which is preliminary data.</text>
</comment>
<keyword evidence="5" id="KW-0998">Cell outer membrane</keyword>
<reference evidence="9" key="1">
    <citation type="submission" date="2018-11" db="EMBL/GenBank/DDBJ databases">
        <title>Chitinophaga lutea sp.nov., isolate from arsenic contaminated soil.</title>
        <authorList>
            <person name="Zong Y."/>
        </authorList>
    </citation>
    <scope>NUCLEOTIDE SEQUENCE [LARGE SCALE GENOMIC DNA]</scope>
    <source>
        <strain evidence="9">YLT18</strain>
    </source>
</reference>
<protein>
    <submittedName>
        <fullName evidence="8">RagB/SusD family nutrient uptake outer membrane protein</fullName>
    </submittedName>
</protein>
<dbReference type="Pfam" id="PF07980">
    <property type="entry name" value="SusD_RagB"/>
    <property type="match status" value="1"/>
</dbReference>
<dbReference type="SUPFAM" id="SSF48452">
    <property type="entry name" value="TPR-like"/>
    <property type="match status" value="1"/>
</dbReference>
<feature type="domain" description="SusD-like N-terminal" evidence="7">
    <location>
        <begin position="30"/>
        <end position="239"/>
    </location>
</feature>
<keyword evidence="3" id="KW-0732">Signal</keyword>
<evidence type="ECO:0000256" key="4">
    <source>
        <dbReference type="ARBA" id="ARBA00023136"/>
    </source>
</evidence>
<dbReference type="Pfam" id="PF14322">
    <property type="entry name" value="SusD-like_3"/>
    <property type="match status" value="1"/>
</dbReference>
<evidence type="ECO:0000259" key="6">
    <source>
        <dbReference type="Pfam" id="PF07980"/>
    </source>
</evidence>
<dbReference type="Proteomes" id="UP000279089">
    <property type="component" value="Unassembled WGS sequence"/>
</dbReference>
<gene>
    <name evidence="8" type="ORF">EG028_01275</name>
</gene>
<dbReference type="InterPro" id="IPR012944">
    <property type="entry name" value="SusD_RagB_dom"/>
</dbReference>
<sequence>MHIQVKKEFMKSFILLSIITGAVFVSGCKDYLDQVPDDRITIEEVFQKKASSQQYLANVYSYVPDISRQWEGFPWLGNSDEVDITWSKYSVYALNMGNMSAGNVLFDTWGNLYAGIRSATYFINHIDGNKEILALNGQELIDQYKAEARFLRAYYYFLLMQQYGPVVLVGDKELAADATAADMQIPRSPFDECVSYVVAELDQAAGVLPLRPMNNNQVSDAEYGRATKGMALAVKSRLLLYAASDLYNGNTDMAGFTDKGRQMISQTKDAEKWKKAADAAKAVIDLGIYNLYQDPSGDPVKSLQGIFFQPWNNEQIFVRKSNDLAGWDVHCMPRRAGGWNGIAATQEQVDAYFMKDGLTIQESPNYRETGFKDTLGQSIYNMYMNREPRFYTNITYNNAIFQGGSMQASAAITFYLSGPNGKNGHPTDYSKTGYLVRKNLGSQTNIGSGGNGQRQNRPLALFRLAEIYLNYAEALNEYEPGNADIAKYLNLVRKRAGIPQYGEGENPLPVPAPGAAMRNRIRQERRVELAFESHRWFDIRRWKIAPQVMGDVHGMNVNKDGNDFYARVVAGSHLFRPANYWFPISQYEMDRGRMLVQNPGW</sequence>
<dbReference type="OrthoDB" id="608091at2"/>
<dbReference type="InterPro" id="IPR033985">
    <property type="entry name" value="SusD-like_N"/>
</dbReference>
<evidence type="ECO:0000256" key="5">
    <source>
        <dbReference type="ARBA" id="ARBA00023237"/>
    </source>
</evidence>
<evidence type="ECO:0000256" key="1">
    <source>
        <dbReference type="ARBA" id="ARBA00004442"/>
    </source>
</evidence>
<evidence type="ECO:0000259" key="7">
    <source>
        <dbReference type="Pfam" id="PF14322"/>
    </source>
</evidence>
<evidence type="ECO:0000313" key="9">
    <source>
        <dbReference type="Proteomes" id="UP000279089"/>
    </source>
</evidence>
<comment type="subcellular location">
    <subcellularLocation>
        <location evidence="1">Cell outer membrane</location>
    </subcellularLocation>
</comment>
<accession>A0A3N4N5Q2</accession>
<organism evidence="8 9">
    <name type="scientific">Chitinophaga barathri</name>
    <dbReference type="NCBI Taxonomy" id="1647451"/>
    <lineage>
        <taxon>Bacteria</taxon>
        <taxon>Pseudomonadati</taxon>
        <taxon>Bacteroidota</taxon>
        <taxon>Chitinophagia</taxon>
        <taxon>Chitinophagales</taxon>
        <taxon>Chitinophagaceae</taxon>
        <taxon>Chitinophaga</taxon>
    </lineage>
</organism>
<dbReference type="Gene3D" id="1.25.40.390">
    <property type="match status" value="1"/>
</dbReference>
<dbReference type="InterPro" id="IPR011990">
    <property type="entry name" value="TPR-like_helical_dom_sf"/>
</dbReference>
<keyword evidence="9" id="KW-1185">Reference proteome</keyword>
<dbReference type="AlphaFoldDB" id="A0A3N4N5Q2"/>
<proteinExistence type="inferred from homology"/>
<dbReference type="PROSITE" id="PS51257">
    <property type="entry name" value="PROKAR_LIPOPROTEIN"/>
    <property type="match status" value="1"/>
</dbReference>
<dbReference type="EMBL" id="RMBX01000001">
    <property type="protein sequence ID" value="RPD42953.1"/>
    <property type="molecule type" value="Genomic_DNA"/>
</dbReference>
<comment type="similarity">
    <text evidence="2">Belongs to the SusD family.</text>
</comment>
<evidence type="ECO:0000256" key="2">
    <source>
        <dbReference type="ARBA" id="ARBA00006275"/>
    </source>
</evidence>
<keyword evidence="4" id="KW-0472">Membrane</keyword>
<dbReference type="GO" id="GO:0009279">
    <property type="term" value="C:cell outer membrane"/>
    <property type="evidence" value="ECO:0007669"/>
    <property type="project" value="UniProtKB-SubCell"/>
</dbReference>
<evidence type="ECO:0000313" key="8">
    <source>
        <dbReference type="EMBL" id="RPD42953.1"/>
    </source>
</evidence>
<evidence type="ECO:0000256" key="3">
    <source>
        <dbReference type="ARBA" id="ARBA00022729"/>
    </source>
</evidence>
<name>A0A3N4N5Q2_9BACT</name>
<feature type="domain" description="RagB/SusD" evidence="6">
    <location>
        <begin position="333"/>
        <end position="601"/>
    </location>
</feature>